<reference evidence="2" key="2">
    <citation type="submission" date="2015-01" db="EMBL/GenBank/DDBJ databases">
        <title>Evolutionary Origins and Diversification of the Mycorrhizal Mutualists.</title>
        <authorList>
            <consortium name="DOE Joint Genome Institute"/>
            <consortium name="Mycorrhizal Genomics Consortium"/>
            <person name="Kohler A."/>
            <person name="Kuo A."/>
            <person name="Nagy L.G."/>
            <person name="Floudas D."/>
            <person name="Copeland A."/>
            <person name="Barry K.W."/>
            <person name="Cichocki N."/>
            <person name="Veneault-Fourrey C."/>
            <person name="LaButti K."/>
            <person name="Lindquist E.A."/>
            <person name="Lipzen A."/>
            <person name="Lundell T."/>
            <person name="Morin E."/>
            <person name="Murat C."/>
            <person name="Riley R."/>
            <person name="Ohm R."/>
            <person name="Sun H."/>
            <person name="Tunlid A."/>
            <person name="Henrissat B."/>
            <person name="Grigoriev I.V."/>
            <person name="Hibbett D.S."/>
            <person name="Martin F."/>
        </authorList>
    </citation>
    <scope>NUCLEOTIDE SEQUENCE [LARGE SCALE GENOMIC DNA]</scope>
    <source>
        <strain evidence="2">h7</strain>
    </source>
</reference>
<name>A0A0C3CA64_HEBCY</name>
<dbReference type="AlphaFoldDB" id="A0A0C3CA64"/>
<gene>
    <name evidence="1" type="ORF">M413DRAFT_412424</name>
</gene>
<proteinExistence type="predicted"/>
<evidence type="ECO:0000313" key="1">
    <source>
        <dbReference type="EMBL" id="KIM40496.1"/>
    </source>
</evidence>
<evidence type="ECO:0000313" key="2">
    <source>
        <dbReference type="Proteomes" id="UP000053424"/>
    </source>
</evidence>
<dbReference type="OrthoDB" id="2938725at2759"/>
<reference evidence="1 2" key="1">
    <citation type="submission" date="2014-04" db="EMBL/GenBank/DDBJ databases">
        <authorList>
            <consortium name="DOE Joint Genome Institute"/>
            <person name="Kuo A."/>
            <person name="Gay G."/>
            <person name="Dore J."/>
            <person name="Kohler A."/>
            <person name="Nagy L.G."/>
            <person name="Floudas D."/>
            <person name="Copeland A."/>
            <person name="Barry K.W."/>
            <person name="Cichocki N."/>
            <person name="Veneault-Fourrey C."/>
            <person name="LaButti K."/>
            <person name="Lindquist E.A."/>
            <person name="Lipzen A."/>
            <person name="Lundell T."/>
            <person name="Morin E."/>
            <person name="Murat C."/>
            <person name="Sun H."/>
            <person name="Tunlid A."/>
            <person name="Henrissat B."/>
            <person name="Grigoriev I.V."/>
            <person name="Hibbett D.S."/>
            <person name="Martin F."/>
            <person name="Nordberg H.P."/>
            <person name="Cantor M.N."/>
            <person name="Hua S.X."/>
        </authorList>
    </citation>
    <scope>NUCLEOTIDE SEQUENCE [LARGE SCALE GENOMIC DNA]</scope>
    <source>
        <strain evidence="2">h7</strain>
    </source>
</reference>
<organism evidence="1 2">
    <name type="scientific">Hebeloma cylindrosporum</name>
    <dbReference type="NCBI Taxonomy" id="76867"/>
    <lineage>
        <taxon>Eukaryota</taxon>
        <taxon>Fungi</taxon>
        <taxon>Dikarya</taxon>
        <taxon>Basidiomycota</taxon>
        <taxon>Agaricomycotina</taxon>
        <taxon>Agaricomycetes</taxon>
        <taxon>Agaricomycetidae</taxon>
        <taxon>Agaricales</taxon>
        <taxon>Agaricineae</taxon>
        <taxon>Hymenogastraceae</taxon>
        <taxon>Hebeloma</taxon>
    </lineage>
</organism>
<accession>A0A0C3CA64</accession>
<keyword evidence="2" id="KW-1185">Reference proteome</keyword>
<sequence length="529" mass="59937">MQTSTSQVGPPVWLFENCLALRQLQADPPKRVFCFLHPTNDPPFLKLPAYDCCPPKGGIHYGTALVACEILTCNKSGYLSSSRNRDGDGRVNVDLDSVIPAGKYYYHLDMEPSDPLYPICQVFSCWKFPHNKLPSAWEHKHPKSAPQVWPSDWEEISQVLENRDAACLVSEWTESLTVAHIVHHTEEKWLQRNRMDAQFDRGGIIIVPESDQLVVHFLRRAGKAASLYHNVPFSHKDSLSFELLYAHFAWGLMNIVKKAELDPDEFNLVRASGETNKQQGGIGATDDGCVLEGSHVMVDTNANTGTKRKMGIMVISVEILDLEAQELEEDMKEAARILPFFVIEASPSHYENIVWYPGKAAVEGRKQAYLRRLGPTATERYPTIIICLMTRIRPWICSCSERFIFWPFPSWPLGRDKTMNLSRSTCSLRPILDNRRPNELLAPVTGKVIIGMANVHHLLSTENRRPVAYCEYEKGAVFGIRYRNNPPSNFWLAGVPVPQVQHLYEPHSPRHLQAIGSPSSMLEQKECHI</sequence>
<evidence type="ECO:0008006" key="3">
    <source>
        <dbReference type="Google" id="ProtNLM"/>
    </source>
</evidence>
<dbReference type="HOGENOM" id="CLU_514880_0_0_1"/>
<dbReference type="Proteomes" id="UP000053424">
    <property type="component" value="Unassembled WGS sequence"/>
</dbReference>
<protein>
    <recommendedName>
        <fullName evidence="3">HNH nuclease domain-containing protein</fullName>
    </recommendedName>
</protein>
<dbReference type="EMBL" id="KN831782">
    <property type="protein sequence ID" value="KIM40496.1"/>
    <property type="molecule type" value="Genomic_DNA"/>
</dbReference>